<gene>
    <name evidence="15" type="primary">aat</name>
    <name evidence="16" type="ORF">G5B37_08090</name>
</gene>
<evidence type="ECO:0000256" key="4">
    <source>
        <dbReference type="ARBA" id="ARBA00023315"/>
    </source>
</evidence>
<dbReference type="Gene3D" id="3.30.70.3550">
    <property type="entry name" value="Leucyl/phenylalanyl-tRNA-protein transferase, N-terminal domain"/>
    <property type="match status" value="1"/>
</dbReference>
<dbReference type="NCBIfam" id="TIGR00667">
    <property type="entry name" value="aat"/>
    <property type="match status" value="1"/>
</dbReference>
<dbReference type="Gene3D" id="3.40.630.70">
    <property type="entry name" value="Leucyl/phenylalanyl-tRNA-protein transferase, C-terminal domain"/>
    <property type="match status" value="1"/>
</dbReference>
<dbReference type="SUPFAM" id="SSF55729">
    <property type="entry name" value="Acyl-CoA N-acyltransferases (Nat)"/>
    <property type="match status" value="1"/>
</dbReference>
<dbReference type="GO" id="GO:0030163">
    <property type="term" value="P:protein catabolic process"/>
    <property type="evidence" value="ECO:0007669"/>
    <property type="project" value="UniProtKB-UniRule"/>
</dbReference>
<dbReference type="GO" id="GO:0008914">
    <property type="term" value="F:leucyl-tRNA--protein transferase activity"/>
    <property type="evidence" value="ECO:0007669"/>
    <property type="project" value="UniProtKB-UniRule"/>
</dbReference>
<evidence type="ECO:0000256" key="13">
    <source>
        <dbReference type="ARBA" id="ARBA00077165"/>
    </source>
</evidence>
<name>A0A6G6GM88_9FLAO</name>
<keyword evidence="2 15" id="KW-0963">Cytoplasm</keyword>
<evidence type="ECO:0000256" key="1">
    <source>
        <dbReference type="ARBA" id="ARBA00004496"/>
    </source>
</evidence>
<dbReference type="GO" id="GO:0005737">
    <property type="term" value="C:cytoplasm"/>
    <property type="evidence" value="ECO:0007669"/>
    <property type="project" value="UniProtKB-SubCell"/>
</dbReference>
<comment type="similarity">
    <text evidence="9 15">Belongs to the L/F-transferase family.</text>
</comment>
<comment type="catalytic activity">
    <reaction evidence="6 15">
        <text>N-terminal L-arginyl-[protein] + L-leucyl-tRNA(Leu) = N-terminal L-leucyl-L-arginyl-[protein] + tRNA(Leu) + H(+)</text>
        <dbReference type="Rhea" id="RHEA:50416"/>
        <dbReference type="Rhea" id="RHEA-COMP:9613"/>
        <dbReference type="Rhea" id="RHEA-COMP:9622"/>
        <dbReference type="Rhea" id="RHEA-COMP:12672"/>
        <dbReference type="Rhea" id="RHEA-COMP:12673"/>
        <dbReference type="ChEBI" id="CHEBI:15378"/>
        <dbReference type="ChEBI" id="CHEBI:64719"/>
        <dbReference type="ChEBI" id="CHEBI:78442"/>
        <dbReference type="ChEBI" id="CHEBI:78494"/>
        <dbReference type="ChEBI" id="CHEBI:133044"/>
        <dbReference type="EC" id="2.3.2.6"/>
    </reaction>
</comment>
<dbReference type="InterPro" id="IPR042221">
    <property type="entry name" value="Leu/Phe-tRNA_Trfase_N"/>
</dbReference>
<dbReference type="AlphaFoldDB" id="A0A6G6GM88"/>
<evidence type="ECO:0000256" key="7">
    <source>
        <dbReference type="ARBA" id="ARBA00051538"/>
    </source>
</evidence>
<proteinExistence type="inferred from homology"/>
<comment type="catalytic activity">
    <reaction evidence="5 15">
        <text>L-phenylalanyl-tRNA(Phe) + an N-terminal L-alpha-aminoacyl-[protein] = an N-terminal L-phenylalanyl-L-alpha-aminoacyl-[protein] + tRNA(Phe)</text>
        <dbReference type="Rhea" id="RHEA:43632"/>
        <dbReference type="Rhea" id="RHEA-COMP:9668"/>
        <dbReference type="Rhea" id="RHEA-COMP:9699"/>
        <dbReference type="Rhea" id="RHEA-COMP:10636"/>
        <dbReference type="Rhea" id="RHEA-COMP:10637"/>
        <dbReference type="ChEBI" id="CHEBI:78442"/>
        <dbReference type="ChEBI" id="CHEBI:78531"/>
        <dbReference type="ChEBI" id="CHEBI:78597"/>
        <dbReference type="ChEBI" id="CHEBI:83561"/>
        <dbReference type="EC" id="2.3.2.6"/>
    </reaction>
</comment>
<evidence type="ECO:0000256" key="3">
    <source>
        <dbReference type="ARBA" id="ARBA00022679"/>
    </source>
</evidence>
<evidence type="ECO:0000256" key="12">
    <source>
        <dbReference type="ARBA" id="ARBA00077136"/>
    </source>
</evidence>
<accession>A0A6G6GM88</accession>
<dbReference type="Proteomes" id="UP000505306">
    <property type="component" value="Chromosome"/>
</dbReference>
<organism evidence="16 17">
    <name type="scientific">Rasiella rasia</name>
    <dbReference type="NCBI Taxonomy" id="2744027"/>
    <lineage>
        <taxon>Bacteria</taxon>
        <taxon>Pseudomonadati</taxon>
        <taxon>Bacteroidota</taxon>
        <taxon>Flavobacteriia</taxon>
        <taxon>Flavobacteriales</taxon>
        <taxon>Flavobacteriaceae</taxon>
        <taxon>Rasiella</taxon>
    </lineage>
</organism>
<evidence type="ECO:0000256" key="14">
    <source>
        <dbReference type="ARBA" id="ARBA00083640"/>
    </source>
</evidence>
<keyword evidence="17" id="KW-1185">Reference proteome</keyword>
<dbReference type="FunFam" id="3.30.70.3550:FF:000001">
    <property type="entry name" value="Leucyl/phenylalanyl-tRNA--protein transferase"/>
    <property type="match status" value="1"/>
</dbReference>
<evidence type="ECO:0000256" key="8">
    <source>
        <dbReference type="ARBA" id="ARBA00054043"/>
    </source>
</evidence>
<evidence type="ECO:0000256" key="9">
    <source>
        <dbReference type="ARBA" id="ARBA00061535"/>
    </source>
</evidence>
<dbReference type="InterPro" id="IPR004616">
    <property type="entry name" value="Leu/Phe-tRNA_Trfase"/>
</dbReference>
<dbReference type="RefSeq" id="WP_164679538.1">
    <property type="nucleotide sequence ID" value="NZ_CP049057.1"/>
</dbReference>
<evidence type="ECO:0000256" key="15">
    <source>
        <dbReference type="HAMAP-Rule" id="MF_00688"/>
    </source>
</evidence>
<evidence type="ECO:0000313" key="16">
    <source>
        <dbReference type="EMBL" id="QIE59523.1"/>
    </source>
</evidence>
<evidence type="ECO:0000256" key="11">
    <source>
        <dbReference type="ARBA" id="ARBA00074372"/>
    </source>
</evidence>
<evidence type="ECO:0000256" key="2">
    <source>
        <dbReference type="ARBA" id="ARBA00022490"/>
    </source>
</evidence>
<dbReference type="KEGG" id="mgel:G5B37_08090"/>
<dbReference type="EC" id="2.3.2.6" evidence="10 15"/>
<dbReference type="InterPro" id="IPR042203">
    <property type="entry name" value="Leu/Phe-tRNA_Trfase_C"/>
</dbReference>
<dbReference type="Pfam" id="PF03588">
    <property type="entry name" value="Leu_Phe_trans"/>
    <property type="match status" value="1"/>
</dbReference>
<evidence type="ECO:0000256" key="10">
    <source>
        <dbReference type="ARBA" id="ARBA00066767"/>
    </source>
</evidence>
<evidence type="ECO:0000256" key="6">
    <source>
        <dbReference type="ARBA" id="ARBA00050652"/>
    </source>
</evidence>
<keyword evidence="3 15" id="KW-0808">Transferase</keyword>
<comment type="subcellular location">
    <subcellularLocation>
        <location evidence="1 15">Cytoplasm</location>
    </subcellularLocation>
</comment>
<dbReference type="HAMAP" id="MF_00688">
    <property type="entry name" value="Leu_Phe_trans"/>
    <property type="match status" value="1"/>
</dbReference>
<sequence length="218" mass="24744">MKVLSKELLFPKVEEANPDGLLAIGGDLSTERLLLAYRSGIFPWYEANQPILWWSPNPRMVLFLEDVTISKSLKKVIRKQEFTVTFNKNFDAVIEQCACVKRAGQQGTWITKEMICAYQKLHKLGHALSFEVWRDIVLVGGGYGIDLPEQKVFCGESMFSLESNASKVGFESLINRCAGENYQIIDCQVYTSHLERFGAKEISRSSFMELLTQSHSAY</sequence>
<evidence type="ECO:0000313" key="17">
    <source>
        <dbReference type="Proteomes" id="UP000505306"/>
    </source>
</evidence>
<comment type="function">
    <text evidence="8 15">Functions in the N-end rule pathway of protein degradation where it conjugates Leu, Phe and, less efficiently, Met from aminoacyl-tRNAs to the N-termini of proteins containing an N-terminal arginine or lysine.</text>
</comment>
<reference evidence="16 17" key="1">
    <citation type="submission" date="2020-02" db="EMBL/GenBank/DDBJ databases">
        <title>Complete genome sequence of Flavobacteriaceae bacterium.</title>
        <authorList>
            <person name="Kim S.-J."/>
            <person name="Kim Y.-S."/>
            <person name="Kim K.-H."/>
        </authorList>
    </citation>
    <scope>NUCLEOTIDE SEQUENCE [LARGE SCALE GENOMIC DNA]</scope>
    <source>
        <strain evidence="16 17">RR4-40</strain>
    </source>
</reference>
<keyword evidence="4 15" id="KW-0012">Acyltransferase</keyword>
<dbReference type="PANTHER" id="PTHR30098:SF2">
    <property type="entry name" value="LEUCYL_PHENYLALANYL-TRNA--PROTEIN TRANSFERASE"/>
    <property type="match status" value="1"/>
</dbReference>
<dbReference type="EMBL" id="CP049057">
    <property type="protein sequence ID" value="QIE59523.1"/>
    <property type="molecule type" value="Genomic_DNA"/>
</dbReference>
<protein>
    <recommendedName>
        <fullName evidence="11 15">Leucyl/phenylalanyl-tRNA--protein transferase</fullName>
        <ecNumber evidence="10 15">2.3.2.6</ecNumber>
    </recommendedName>
    <alternativeName>
        <fullName evidence="12 15">L/F-transferase</fullName>
    </alternativeName>
    <alternativeName>
        <fullName evidence="13 15">Leucyltransferase</fullName>
    </alternativeName>
    <alternativeName>
        <fullName evidence="14 15">Phenyalanyltransferase</fullName>
    </alternativeName>
</protein>
<evidence type="ECO:0000256" key="5">
    <source>
        <dbReference type="ARBA" id="ARBA00050607"/>
    </source>
</evidence>
<dbReference type="PANTHER" id="PTHR30098">
    <property type="entry name" value="LEUCYL/PHENYLALANYL-TRNA--PROTEIN TRANSFERASE"/>
    <property type="match status" value="1"/>
</dbReference>
<comment type="catalytic activity">
    <reaction evidence="7 15">
        <text>N-terminal L-lysyl-[protein] + L-leucyl-tRNA(Leu) = N-terminal L-leucyl-L-lysyl-[protein] + tRNA(Leu) + H(+)</text>
        <dbReference type="Rhea" id="RHEA:12340"/>
        <dbReference type="Rhea" id="RHEA-COMP:9613"/>
        <dbReference type="Rhea" id="RHEA-COMP:9622"/>
        <dbReference type="Rhea" id="RHEA-COMP:12670"/>
        <dbReference type="Rhea" id="RHEA-COMP:12671"/>
        <dbReference type="ChEBI" id="CHEBI:15378"/>
        <dbReference type="ChEBI" id="CHEBI:65249"/>
        <dbReference type="ChEBI" id="CHEBI:78442"/>
        <dbReference type="ChEBI" id="CHEBI:78494"/>
        <dbReference type="ChEBI" id="CHEBI:133043"/>
        <dbReference type="EC" id="2.3.2.6"/>
    </reaction>
</comment>
<dbReference type="InterPro" id="IPR016181">
    <property type="entry name" value="Acyl_CoA_acyltransferase"/>
</dbReference>